<gene>
    <name evidence="2" type="ORF">PHAECO_LOCUS3822</name>
</gene>
<dbReference type="AlphaFoldDB" id="A0A9N9X3P7"/>
<reference evidence="2" key="2">
    <citation type="submission" date="2022-10" db="EMBL/GenBank/DDBJ databases">
        <authorList>
            <consortium name="ENA_rothamsted_submissions"/>
            <consortium name="culmorum"/>
            <person name="King R."/>
        </authorList>
    </citation>
    <scope>NUCLEOTIDE SEQUENCE</scope>
</reference>
<evidence type="ECO:0008006" key="4">
    <source>
        <dbReference type="Google" id="ProtNLM"/>
    </source>
</evidence>
<dbReference type="GO" id="GO:0005737">
    <property type="term" value="C:cytoplasm"/>
    <property type="evidence" value="ECO:0007669"/>
    <property type="project" value="TreeGrafter"/>
</dbReference>
<evidence type="ECO:0000313" key="2">
    <source>
        <dbReference type="EMBL" id="CAG9816221.1"/>
    </source>
</evidence>
<dbReference type="InterPro" id="IPR007145">
    <property type="entry name" value="MAP65_Ase1_PRC1"/>
</dbReference>
<dbReference type="PANTHER" id="PTHR19321">
    <property type="entry name" value="PROTEIN REGULATOR OF CYTOKINESIS 1 PRC1-RELATED"/>
    <property type="match status" value="1"/>
</dbReference>
<dbReference type="GO" id="GO:0008017">
    <property type="term" value="F:microtubule binding"/>
    <property type="evidence" value="ECO:0007669"/>
    <property type="project" value="InterPro"/>
</dbReference>
<dbReference type="EMBL" id="OU896719">
    <property type="protein sequence ID" value="CAG9816221.1"/>
    <property type="molecule type" value="Genomic_DNA"/>
</dbReference>
<feature type="region of interest" description="Disordered" evidence="1">
    <location>
        <begin position="494"/>
        <end position="534"/>
    </location>
</feature>
<dbReference type="OrthoDB" id="642895at2759"/>
<reference evidence="2" key="1">
    <citation type="submission" date="2022-01" db="EMBL/GenBank/DDBJ databases">
        <authorList>
            <person name="King R."/>
        </authorList>
    </citation>
    <scope>NUCLEOTIDE SEQUENCE</scope>
</reference>
<dbReference type="GO" id="GO:1990023">
    <property type="term" value="C:mitotic spindle midzone"/>
    <property type="evidence" value="ECO:0007669"/>
    <property type="project" value="TreeGrafter"/>
</dbReference>
<name>A0A9N9X3P7_PHACE</name>
<dbReference type="Gene3D" id="1.20.58.1520">
    <property type="match status" value="1"/>
</dbReference>
<evidence type="ECO:0000313" key="3">
    <source>
        <dbReference type="Proteomes" id="UP001153737"/>
    </source>
</evidence>
<evidence type="ECO:0000256" key="1">
    <source>
        <dbReference type="SAM" id="MobiDB-lite"/>
    </source>
</evidence>
<dbReference type="Pfam" id="PF03999">
    <property type="entry name" value="MAP65_ASE1"/>
    <property type="match status" value="1"/>
</dbReference>
<keyword evidence="3" id="KW-1185">Reference proteome</keyword>
<protein>
    <recommendedName>
        <fullName evidence="4">Protein regulator of cytokinesis 1</fullName>
    </recommendedName>
</protein>
<feature type="region of interest" description="Disordered" evidence="1">
    <location>
        <begin position="606"/>
        <end position="646"/>
    </location>
</feature>
<dbReference type="GO" id="GO:0051256">
    <property type="term" value="P:mitotic spindle midzone assembly"/>
    <property type="evidence" value="ECO:0007669"/>
    <property type="project" value="TreeGrafter"/>
</dbReference>
<dbReference type="PANTHER" id="PTHR19321:SF41">
    <property type="entry name" value="FASCETTO-RELATED"/>
    <property type="match status" value="1"/>
</dbReference>
<dbReference type="Proteomes" id="UP001153737">
    <property type="component" value="Chromosome 13"/>
</dbReference>
<accession>A0A9N9X3P7</accession>
<proteinExistence type="predicted"/>
<sequence>MESSQRRKHFSDLQDLDMKIIEGIPWAEEMWSILLNGLTKTFLNWTKVACKMGKKEEDMKEWVETFIEHYEDTCCELVSDIEHLQSSLIASIEGSLEKLEKLCKALHVVMPVFGQGNLGLYQEHYQLKNIIEEYEFRVETKRSELNKLRKKQLDLCHSLGRDTRIIQDNPLPTEEEIQEFKNYLENLEQEQFNRFEKFCDMKKEICIITKELNFKPSTLFENEILSSDESKFLLTDENMMELANFYNTLKKEQENVREEISELISKIDDYWNLLEIPLLEREEFRQKHSGWSFDVLDVLRLEVRRCENLKKANIKIFVDKLRQELVQIWDKCHCVDTVKHDFSLFYSDCYTEDLLELHEFELKKWVAYYEENKEILGLLKKHSRLWSKMIELEKSAANPDRFNNRGGQLLKEEKERNTLSKEIPKIEHALEKLADTYNSHKGTPFKTYGDTVQDYIANLHAERENAKKNKLSTRKLQRENTMLLTLTPSKCVQSLFHGPSSSKRKLPQTPRTASSKKPRATPGHTPSIPRKAKIPSIVISSVNNSKRHSIERKKRLEKIRRRSVLKAENCAQIMSNTQSTDYMDFESEISVRKDCRSTINPFAKSSEEHLQTPVASSTKGQLTPKHLLSRRDTPSKPFSPGKSKTNLTAAKSNLKLIF</sequence>
<organism evidence="2 3">
    <name type="scientific">Phaedon cochleariae</name>
    <name type="common">Mustard beetle</name>
    <dbReference type="NCBI Taxonomy" id="80249"/>
    <lineage>
        <taxon>Eukaryota</taxon>
        <taxon>Metazoa</taxon>
        <taxon>Ecdysozoa</taxon>
        <taxon>Arthropoda</taxon>
        <taxon>Hexapoda</taxon>
        <taxon>Insecta</taxon>
        <taxon>Pterygota</taxon>
        <taxon>Neoptera</taxon>
        <taxon>Endopterygota</taxon>
        <taxon>Coleoptera</taxon>
        <taxon>Polyphaga</taxon>
        <taxon>Cucujiformia</taxon>
        <taxon>Chrysomeloidea</taxon>
        <taxon>Chrysomelidae</taxon>
        <taxon>Chrysomelinae</taxon>
        <taxon>Chrysomelini</taxon>
        <taxon>Phaedon</taxon>
    </lineage>
</organism>